<keyword evidence="1" id="KW-0812">Transmembrane</keyword>
<keyword evidence="1" id="KW-1133">Transmembrane helix</keyword>
<reference evidence="2 3" key="1">
    <citation type="submission" date="2024-04" db="EMBL/GenBank/DDBJ databases">
        <authorList>
            <person name="Fracassetti M."/>
        </authorList>
    </citation>
    <scope>NUCLEOTIDE SEQUENCE [LARGE SCALE GENOMIC DNA]</scope>
</reference>
<keyword evidence="1" id="KW-0472">Membrane</keyword>
<gene>
    <name evidence="2" type="ORF">LTRI10_LOCUS24146</name>
</gene>
<feature type="transmembrane region" description="Helical" evidence="1">
    <location>
        <begin position="57"/>
        <end position="77"/>
    </location>
</feature>
<dbReference type="AlphaFoldDB" id="A0AAV2EAV2"/>
<sequence>MLFRPRIPFCLVVVGTAICCLSTAAGTSPGSWTRWGFFMGMAAKAVALPGTMLADDLLLILLLICAHSCISAALSPVKLR</sequence>
<organism evidence="2 3">
    <name type="scientific">Linum trigynum</name>
    <dbReference type="NCBI Taxonomy" id="586398"/>
    <lineage>
        <taxon>Eukaryota</taxon>
        <taxon>Viridiplantae</taxon>
        <taxon>Streptophyta</taxon>
        <taxon>Embryophyta</taxon>
        <taxon>Tracheophyta</taxon>
        <taxon>Spermatophyta</taxon>
        <taxon>Magnoliopsida</taxon>
        <taxon>eudicotyledons</taxon>
        <taxon>Gunneridae</taxon>
        <taxon>Pentapetalae</taxon>
        <taxon>rosids</taxon>
        <taxon>fabids</taxon>
        <taxon>Malpighiales</taxon>
        <taxon>Linaceae</taxon>
        <taxon>Linum</taxon>
    </lineage>
</organism>
<keyword evidence="3" id="KW-1185">Reference proteome</keyword>
<evidence type="ECO:0000313" key="3">
    <source>
        <dbReference type="Proteomes" id="UP001497516"/>
    </source>
</evidence>
<name>A0AAV2EAV2_9ROSI</name>
<evidence type="ECO:0000256" key="1">
    <source>
        <dbReference type="SAM" id="Phobius"/>
    </source>
</evidence>
<dbReference type="Proteomes" id="UP001497516">
    <property type="component" value="Chromosome 4"/>
</dbReference>
<dbReference type="EMBL" id="OZ034817">
    <property type="protein sequence ID" value="CAL1382843.1"/>
    <property type="molecule type" value="Genomic_DNA"/>
</dbReference>
<evidence type="ECO:0000313" key="2">
    <source>
        <dbReference type="EMBL" id="CAL1382843.1"/>
    </source>
</evidence>
<accession>A0AAV2EAV2</accession>
<protein>
    <submittedName>
        <fullName evidence="2">Uncharacterized protein</fullName>
    </submittedName>
</protein>
<proteinExistence type="predicted"/>